<reference evidence="1 2" key="1">
    <citation type="submission" date="2019-04" db="EMBL/GenBank/DDBJ databases">
        <title>Bacillus caeni sp. nov., a bacterium isolated from mangrove sediment.</title>
        <authorList>
            <person name="Huang H."/>
            <person name="Mo K."/>
            <person name="Hu Y."/>
        </authorList>
    </citation>
    <scope>NUCLEOTIDE SEQUENCE [LARGE SCALE GENOMIC DNA]</scope>
    <source>
        <strain evidence="1 2">HB172195</strain>
    </source>
</reference>
<comment type="caution">
    <text evidence="1">The sequence shown here is derived from an EMBL/GenBank/DDBJ whole genome shotgun (WGS) entry which is preliminary data.</text>
</comment>
<sequence length="70" mass="8448">MFSHFQIKKIGNSPVKPHWEFSFFYQGAFYKGLYSHKGEIEWYESSPAEEIAKKLESQIHEMMLFHVYEK</sequence>
<organism evidence="1 2">
    <name type="scientific">Exobacillus caeni</name>
    <dbReference type="NCBI Taxonomy" id="2574798"/>
    <lineage>
        <taxon>Bacteria</taxon>
        <taxon>Bacillati</taxon>
        <taxon>Bacillota</taxon>
        <taxon>Bacilli</taxon>
        <taxon>Bacillales</taxon>
        <taxon>Guptibacillaceae</taxon>
        <taxon>Exobacillus</taxon>
    </lineage>
</organism>
<dbReference type="InterPro" id="IPR017263">
    <property type="entry name" value="UCP037692"/>
</dbReference>
<dbReference type="Pfam" id="PF17277">
    <property type="entry name" value="DUF5342"/>
    <property type="match status" value="1"/>
</dbReference>
<dbReference type="EMBL" id="SWLG01000004">
    <property type="protein sequence ID" value="TLS38027.1"/>
    <property type="molecule type" value="Genomic_DNA"/>
</dbReference>
<dbReference type="PIRSF" id="PIRSF037692">
    <property type="entry name" value="UCP037692"/>
    <property type="match status" value="1"/>
</dbReference>
<proteinExistence type="predicted"/>
<dbReference type="AlphaFoldDB" id="A0A5R9F354"/>
<accession>A0A5R9F354</accession>
<gene>
    <name evidence="1" type="ORF">FCL54_05640</name>
</gene>
<dbReference type="RefSeq" id="WP_138124088.1">
    <property type="nucleotide sequence ID" value="NZ_SWLG01000004.1"/>
</dbReference>
<evidence type="ECO:0000313" key="2">
    <source>
        <dbReference type="Proteomes" id="UP000308230"/>
    </source>
</evidence>
<dbReference type="OrthoDB" id="2736244at2"/>
<evidence type="ECO:0000313" key="1">
    <source>
        <dbReference type="EMBL" id="TLS38027.1"/>
    </source>
</evidence>
<dbReference type="Proteomes" id="UP000308230">
    <property type="component" value="Unassembled WGS sequence"/>
</dbReference>
<protein>
    <recommendedName>
        <fullName evidence="3">YheE family protein</fullName>
    </recommendedName>
</protein>
<keyword evidence="2" id="KW-1185">Reference proteome</keyword>
<name>A0A5R9F354_9BACL</name>
<evidence type="ECO:0008006" key="3">
    <source>
        <dbReference type="Google" id="ProtNLM"/>
    </source>
</evidence>